<evidence type="ECO:0000313" key="1">
    <source>
        <dbReference type="EMBL" id="QDV34747.1"/>
    </source>
</evidence>
<proteinExistence type="predicted"/>
<dbReference type="EMBL" id="CP036426">
    <property type="protein sequence ID" value="QDV34747.1"/>
    <property type="molecule type" value="Genomic_DNA"/>
</dbReference>
<dbReference type="Pfam" id="PF16260">
    <property type="entry name" value="DUF4914"/>
    <property type="match status" value="1"/>
</dbReference>
<evidence type="ECO:0000313" key="2">
    <source>
        <dbReference type="Proteomes" id="UP000317835"/>
    </source>
</evidence>
<sequence length="636" mass="70426">MISDRGPFDRFAVPEELGEILAGCPGWHLPEGVDELVELATRDAIDGWHEVAYEVPGRGRVVEARVCRVTNGVAANYPEPAMRRRDPGCMVIGDDQPTNKPTYAERFGRPFNGTRRETLDWLKTQELAIFPFTSGVPGKGVEAVAVVPANAGFFAMGLALLQGMLTPGAVSPSFRPRAAVYVAPPFRHTHFEGRQVVVHNRRPELHELFSYNLYPGPSAKKGIYGVLLAVGERERWVTAHCSTVRVVNPYGVRLTIMHEGASGGGKSEMLEEIHRERDGRLLVGRNLVTGAESYALLPSGCRLYPVTDDMALCHPSLRRADGRLGLVDAEDAWFVRVNHIDRYGVDPDLERRMIQPRSPLLFLNIKAFPGGTALPWDHIEDEPGKPCPNPRVVIPRADVEGVVDGPVAVDLRTFGVRFPPCTRERPSYGIAGLFHLLPPALAWLWRLVAPRGHANPSVLDAGGMSSEGVGSYWPFATGRRVDQANLLLEQFRDGRRMQYLLVPNQHVGAWHVGFMPQWIMREYFARRGIARFGRSQFTPSRCPLLGYSPASLVIEGVQVPDHALQVDRQPEVGVQAYDAGAEILTAFFAEQLRQFLVSDLDPLGRRIVECMLDGGTARDYEALIEAEPLFEDDASS</sequence>
<dbReference type="KEGG" id="tpla:ElP_26420"/>
<dbReference type="InterPro" id="IPR032583">
    <property type="entry name" value="DUF4914"/>
</dbReference>
<evidence type="ECO:0008006" key="3">
    <source>
        <dbReference type="Google" id="ProtNLM"/>
    </source>
</evidence>
<keyword evidence="2" id="KW-1185">Reference proteome</keyword>
<dbReference type="SUPFAM" id="SSF53795">
    <property type="entry name" value="PEP carboxykinase-like"/>
    <property type="match status" value="1"/>
</dbReference>
<protein>
    <recommendedName>
        <fullName evidence="3">DUF4914 domain-containing protein</fullName>
    </recommendedName>
</protein>
<organism evidence="1 2">
    <name type="scientific">Tautonia plasticadhaerens</name>
    <dbReference type="NCBI Taxonomy" id="2527974"/>
    <lineage>
        <taxon>Bacteria</taxon>
        <taxon>Pseudomonadati</taxon>
        <taxon>Planctomycetota</taxon>
        <taxon>Planctomycetia</taxon>
        <taxon>Isosphaerales</taxon>
        <taxon>Isosphaeraceae</taxon>
        <taxon>Tautonia</taxon>
    </lineage>
</organism>
<dbReference type="RefSeq" id="WP_145269848.1">
    <property type="nucleotide sequence ID" value="NZ_CP036426.1"/>
</dbReference>
<gene>
    <name evidence="1" type="ORF">ElP_26420</name>
</gene>
<dbReference type="AlphaFoldDB" id="A0A518H1N2"/>
<dbReference type="OrthoDB" id="9763944at2"/>
<name>A0A518H1N2_9BACT</name>
<reference evidence="1 2" key="1">
    <citation type="submission" date="2019-02" db="EMBL/GenBank/DDBJ databases">
        <title>Deep-cultivation of Planctomycetes and their phenomic and genomic characterization uncovers novel biology.</title>
        <authorList>
            <person name="Wiegand S."/>
            <person name="Jogler M."/>
            <person name="Boedeker C."/>
            <person name="Pinto D."/>
            <person name="Vollmers J."/>
            <person name="Rivas-Marin E."/>
            <person name="Kohn T."/>
            <person name="Peeters S.H."/>
            <person name="Heuer A."/>
            <person name="Rast P."/>
            <person name="Oberbeckmann S."/>
            <person name="Bunk B."/>
            <person name="Jeske O."/>
            <person name="Meyerdierks A."/>
            <person name="Storesund J.E."/>
            <person name="Kallscheuer N."/>
            <person name="Luecker S."/>
            <person name="Lage O.M."/>
            <person name="Pohl T."/>
            <person name="Merkel B.J."/>
            <person name="Hornburger P."/>
            <person name="Mueller R.-W."/>
            <person name="Bruemmer F."/>
            <person name="Labrenz M."/>
            <person name="Spormann A.M."/>
            <person name="Op den Camp H."/>
            <person name="Overmann J."/>
            <person name="Amann R."/>
            <person name="Jetten M.S.M."/>
            <person name="Mascher T."/>
            <person name="Medema M.H."/>
            <person name="Devos D.P."/>
            <person name="Kaster A.-K."/>
            <person name="Ovreas L."/>
            <person name="Rohde M."/>
            <person name="Galperin M.Y."/>
            <person name="Jogler C."/>
        </authorList>
    </citation>
    <scope>NUCLEOTIDE SEQUENCE [LARGE SCALE GENOMIC DNA]</scope>
    <source>
        <strain evidence="1 2">ElP</strain>
    </source>
</reference>
<accession>A0A518H1N2</accession>
<dbReference type="Proteomes" id="UP000317835">
    <property type="component" value="Chromosome"/>
</dbReference>